<evidence type="ECO:0000259" key="1">
    <source>
        <dbReference type="PROSITE" id="PS50994"/>
    </source>
</evidence>
<sequence>MKTEKLISRALADEAFHKVMEDYLESADENKANFWREYKKLTDDSGFGRTEFYKALDRLVDPVEEAYRKKGVSAGARVAKEINEQFRVQGIYSLAEHDALSTPIALCHPTKDQYIGTPRDYFSISVKNRGILGHVVDVSGAGERSAMVINLMKQSVLPKPHLKELYGMTNDNPFYGRHDLIKSDPGSAFACTETLRFALLFLINLAVNPSGKPWKNPFIERWNFTFVQLFVSKMPGYLPNPKAYGDRVKDLRSKATLDPFEYEVLSNRFIFDKYHMRPHRGLLGKSPLEALREDRMNPKSLLLSEPSLPFRAEDMRDYCIPLGKTVAIQDRGIQIDNRIYGSSETTTRIARYLSASRRPKRIEPHIDHGDYSYVKVKDPQSKEDLVVPFKFFAPGVDADDRWDPGVSTLRSERLEELASMETDEILEVARFRKKSRNKLRKEMRKRNTPGPISADELSTQHAAIAFAKPAHHSLIPEVQEEDIERKQIDVATDEENWDLERERKRHGVA</sequence>
<dbReference type="InterPro" id="IPR001584">
    <property type="entry name" value="Integrase_cat-core"/>
</dbReference>
<organism evidence="2 3">
    <name type="scientific">Halioglobus japonicus</name>
    <dbReference type="NCBI Taxonomy" id="930805"/>
    <lineage>
        <taxon>Bacteria</taxon>
        <taxon>Pseudomonadati</taxon>
        <taxon>Pseudomonadota</taxon>
        <taxon>Gammaproteobacteria</taxon>
        <taxon>Cellvibrionales</taxon>
        <taxon>Halieaceae</taxon>
        <taxon>Halioglobus</taxon>
    </lineage>
</organism>
<dbReference type="KEGG" id="hja:BST95_12690"/>
<dbReference type="Proteomes" id="UP000235162">
    <property type="component" value="Unassembled WGS sequence"/>
</dbReference>
<dbReference type="SUPFAM" id="SSF53098">
    <property type="entry name" value="Ribonuclease H-like"/>
    <property type="match status" value="1"/>
</dbReference>
<proteinExistence type="predicted"/>
<keyword evidence="3" id="KW-1185">Reference proteome</keyword>
<dbReference type="RefSeq" id="WP_084199914.1">
    <property type="nucleotide sequence ID" value="NZ_BMYL01000005.1"/>
</dbReference>
<dbReference type="InterPro" id="IPR036397">
    <property type="entry name" value="RNaseH_sf"/>
</dbReference>
<protein>
    <recommendedName>
        <fullName evidence="1">Integrase catalytic domain-containing protein</fullName>
    </recommendedName>
</protein>
<dbReference type="AlphaFoldDB" id="A0AAP8MHK8"/>
<feature type="domain" description="Integrase catalytic" evidence="1">
    <location>
        <begin position="114"/>
        <end position="295"/>
    </location>
</feature>
<dbReference type="Gene3D" id="3.30.420.10">
    <property type="entry name" value="Ribonuclease H-like superfamily/Ribonuclease H"/>
    <property type="match status" value="1"/>
</dbReference>
<evidence type="ECO:0000313" key="2">
    <source>
        <dbReference type="EMBL" id="PLW88013.1"/>
    </source>
</evidence>
<reference evidence="2 3" key="1">
    <citation type="submission" date="2018-01" db="EMBL/GenBank/DDBJ databases">
        <title>The draft genome sequence of Halioglobus japonicus S1-36.</title>
        <authorList>
            <person name="Du Z.-J."/>
            <person name="Shi M.-J."/>
        </authorList>
    </citation>
    <scope>NUCLEOTIDE SEQUENCE [LARGE SCALE GENOMIC DNA]</scope>
    <source>
        <strain evidence="2 3">S1-36</strain>
    </source>
</reference>
<dbReference type="InterPro" id="IPR012337">
    <property type="entry name" value="RNaseH-like_sf"/>
</dbReference>
<evidence type="ECO:0000313" key="3">
    <source>
        <dbReference type="Proteomes" id="UP000235162"/>
    </source>
</evidence>
<gene>
    <name evidence="2" type="ORF">C0029_05495</name>
</gene>
<dbReference type="GO" id="GO:0015074">
    <property type="term" value="P:DNA integration"/>
    <property type="evidence" value="ECO:0007669"/>
    <property type="project" value="InterPro"/>
</dbReference>
<dbReference type="PROSITE" id="PS50994">
    <property type="entry name" value="INTEGRASE"/>
    <property type="match status" value="1"/>
</dbReference>
<accession>A0AAP8MHK8</accession>
<comment type="caution">
    <text evidence="2">The sequence shown here is derived from an EMBL/GenBank/DDBJ whole genome shotgun (WGS) entry which is preliminary data.</text>
</comment>
<dbReference type="GO" id="GO:0003676">
    <property type="term" value="F:nucleic acid binding"/>
    <property type="evidence" value="ECO:0007669"/>
    <property type="project" value="InterPro"/>
</dbReference>
<name>A0AAP8MHK8_9GAMM</name>
<dbReference type="EMBL" id="PKUR01000001">
    <property type="protein sequence ID" value="PLW88013.1"/>
    <property type="molecule type" value="Genomic_DNA"/>
</dbReference>